<feature type="transmembrane region" description="Helical" evidence="1">
    <location>
        <begin position="20"/>
        <end position="43"/>
    </location>
</feature>
<keyword evidence="3" id="KW-1185">Reference proteome</keyword>
<dbReference type="RefSeq" id="WP_123044889.1">
    <property type="nucleotide sequence ID" value="NZ_RDSR01000004.1"/>
</dbReference>
<keyword evidence="1" id="KW-0472">Membrane</keyword>
<keyword evidence="1" id="KW-1133">Transmembrane helix</keyword>
<evidence type="ECO:0000256" key="1">
    <source>
        <dbReference type="SAM" id="Phobius"/>
    </source>
</evidence>
<dbReference type="AlphaFoldDB" id="A0A3M8LM66"/>
<proteinExistence type="predicted"/>
<sequence>MEDEGGRWITFGVLPLRQRLSLYLWVAVPGVSLLVILCVEFVLQVSFRLFGSFGYLILILVAIPLSGIILVVYLASKRAPQVDFEEGKLRVGHRTLALGDIDTASLVVFDKRGRRLMALSLGTMKGPSALVYLLGADGPVLSARDQAILVRLLEQTSIAMPTSPDDPTGRFARYTFPGHLDREAAIEVVRKPPAVGDQLPVSY</sequence>
<keyword evidence="1" id="KW-0812">Transmembrane</keyword>
<dbReference type="EMBL" id="RDSR01000004">
    <property type="protein sequence ID" value="RNE66455.1"/>
    <property type="molecule type" value="Genomic_DNA"/>
</dbReference>
<reference evidence="2 3" key="1">
    <citation type="submission" date="2018-11" db="EMBL/GenBank/DDBJ databases">
        <title>Cryobacterium sp. nov., isolated from rhizosphere soil of lettuce.</title>
        <authorList>
            <person name="Wang Y."/>
        </authorList>
    </citation>
    <scope>NUCLEOTIDE SEQUENCE [LARGE SCALE GENOMIC DNA]</scope>
    <source>
        <strain evidence="2 3">NEAU-85</strain>
    </source>
</reference>
<organism evidence="2 3">
    <name type="scientific">Cryobacterium tepidiphilum</name>
    <dbReference type="NCBI Taxonomy" id="2486026"/>
    <lineage>
        <taxon>Bacteria</taxon>
        <taxon>Bacillati</taxon>
        <taxon>Actinomycetota</taxon>
        <taxon>Actinomycetes</taxon>
        <taxon>Micrococcales</taxon>
        <taxon>Microbacteriaceae</taxon>
        <taxon>Cryobacterium</taxon>
    </lineage>
</organism>
<dbReference type="Proteomes" id="UP000279859">
    <property type="component" value="Unassembled WGS sequence"/>
</dbReference>
<protein>
    <recommendedName>
        <fullName evidence="4">PH domain-containing protein</fullName>
    </recommendedName>
</protein>
<feature type="transmembrane region" description="Helical" evidence="1">
    <location>
        <begin position="55"/>
        <end position="75"/>
    </location>
</feature>
<comment type="caution">
    <text evidence="2">The sequence shown here is derived from an EMBL/GenBank/DDBJ whole genome shotgun (WGS) entry which is preliminary data.</text>
</comment>
<evidence type="ECO:0000313" key="3">
    <source>
        <dbReference type="Proteomes" id="UP000279859"/>
    </source>
</evidence>
<dbReference type="OrthoDB" id="5068336at2"/>
<evidence type="ECO:0008006" key="4">
    <source>
        <dbReference type="Google" id="ProtNLM"/>
    </source>
</evidence>
<accession>A0A3M8LM66</accession>
<name>A0A3M8LM66_9MICO</name>
<gene>
    <name evidence="2" type="ORF">EEJ31_03365</name>
</gene>
<evidence type="ECO:0000313" key="2">
    <source>
        <dbReference type="EMBL" id="RNE66455.1"/>
    </source>
</evidence>